<dbReference type="PANTHER" id="PTHR30385:SF4">
    <property type="entry name" value="RNA POLYMERASE SIGMA-E FACTOR"/>
    <property type="match status" value="1"/>
</dbReference>
<evidence type="ECO:0000313" key="9">
    <source>
        <dbReference type="EMBL" id="AAZ54925.1"/>
    </source>
</evidence>
<dbReference type="InterPro" id="IPR007624">
    <property type="entry name" value="RNA_pol_sigma70_r3"/>
</dbReference>
<dbReference type="SUPFAM" id="SSF88659">
    <property type="entry name" value="Sigma3 and sigma4 domains of RNA polymerase sigma factors"/>
    <property type="match status" value="2"/>
</dbReference>
<dbReference type="KEGG" id="tfu:Tfu_0887"/>
<evidence type="ECO:0000256" key="3">
    <source>
        <dbReference type="ARBA" id="ARBA00023125"/>
    </source>
</evidence>
<protein>
    <submittedName>
        <fullName evidence="9">RNA polymerase sigma-B factor</fullName>
    </submittedName>
</protein>
<sequence>MTEPGGSRATTPIRGARTTPMTLRGTLPMSVSVSHSGHSSNGSHSRNSRPPRHADEAYLRETRELLAELDRVRDDPKARERIYLKLTELHAPVARRIARQYRNRGEPEEDLRQVAMVGLYNAIRNFDPAYGKEFISYALPMMTGEVKRHFRDRTWAIRVPRKYQEKRAELNRVTAEFTQRHGRSPTVRELAELLEMDEEQTLELIDAARAYSTLSLDVPFGPDDDGATLGDTLGGLDDALERVVDHAALRPALAALSPRDRRILLLRFAGDKTQAQIAEIVGLSQMHVSRRLAAILTTLRRQLVGDH</sequence>
<keyword evidence="3" id="KW-0238">DNA-binding</keyword>
<evidence type="ECO:0000259" key="7">
    <source>
        <dbReference type="Pfam" id="PF04542"/>
    </source>
</evidence>
<dbReference type="InterPro" id="IPR007630">
    <property type="entry name" value="RNA_pol_sigma70_r4"/>
</dbReference>
<dbReference type="GO" id="GO:0016987">
    <property type="term" value="F:sigma factor activity"/>
    <property type="evidence" value="ECO:0007669"/>
    <property type="project" value="UniProtKB-KW"/>
</dbReference>
<keyword evidence="1" id="KW-0805">Transcription regulation</keyword>
<dbReference type="EMBL" id="CP000088">
    <property type="protein sequence ID" value="AAZ54925.1"/>
    <property type="molecule type" value="Genomic_DNA"/>
</dbReference>
<dbReference type="InterPro" id="IPR013325">
    <property type="entry name" value="RNA_pol_sigma_r2"/>
</dbReference>
<dbReference type="Pfam" id="PF04539">
    <property type="entry name" value="Sigma70_r3"/>
    <property type="match status" value="1"/>
</dbReference>
<dbReference type="InterPro" id="IPR014322">
    <property type="entry name" value="RNA_pol_sigma-B/F/G"/>
</dbReference>
<dbReference type="InterPro" id="IPR014284">
    <property type="entry name" value="RNA_pol_sigma-70_dom"/>
</dbReference>
<name>Q47RJ2_THEFY</name>
<dbReference type="Pfam" id="PF04545">
    <property type="entry name" value="Sigma70_r4"/>
    <property type="match status" value="1"/>
</dbReference>
<dbReference type="GO" id="GO:0003677">
    <property type="term" value="F:DNA binding"/>
    <property type="evidence" value="ECO:0007669"/>
    <property type="project" value="UniProtKB-KW"/>
</dbReference>
<dbReference type="SUPFAM" id="SSF88946">
    <property type="entry name" value="Sigma2 domain of RNA polymerase sigma factors"/>
    <property type="match status" value="1"/>
</dbReference>
<dbReference type="eggNOG" id="COG1191">
    <property type="taxonomic scope" value="Bacteria"/>
</dbReference>
<dbReference type="PANTHER" id="PTHR30385">
    <property type="entry name" value="SIGMA FACTOR F FLAGELLAR"/>
    <property type="match status" value="1"/>
</dbReference>
<reference evidence="9" key="1">
    <citation type="submission" date="2005-07" db="EMBL/GenBank/DDBJ databases">
        <title>Complete sequence of Thermobifida fusca YX.</title>
        <authorList>
            <consortium name="US DOE Joint Genome Institute"/>
            <person name="Copeland A."/>
            <person name="Lucas S."/>
            <person name="Lapidus A."/>
            <person name="Barry K."/>
            <person name="Detter J.C."/>
            <person name="Glavina T."/>
            <person name="Hammon N."/>
            <person name="Israni S."/>
            <person name="Pitluck S."/>
            <person name="Di Bartolo G."/>
            <person name="Chain P."/>
            <person name="Schmutz J."/>
            <person name="Larimer F."/>
            <person name="Land M."/>
            <person name="Lykidis A."/>
            <person name="Richardson P."/>
        </authorList>
    </citation>
    <scope>NUCLEOTIDE SEQUENCE</scope>
    <source>
        <strain evidence="9">YX</strain>
    </source>
</reference>
<feature type="domain" description="RNA polymerase sigma-70 region 2" evidence="7">
    <location>
        <begin position="88"/>
        <end position="155"/>
    </location>
</feature>
<gene>
    <name evidence="9" type="ordered locus">Tfu_0887</name>
</gene>
<feature type="region of interest" description="Disordered" evidence="5">
    <location>
        <begin position="1"/>
        <end position="53"/>
    </location>
</feature>
<dbReference type="AlphaFoldDB" id="Q47RJ2"/>
<accession>Q47RJ2</accession>
<dbReference type="Gene3D" id="1.20.120.1810">
    <property type="match status" value="1"/>
</dbReference>
<proteinExistence type="predicted"/>
<dbReference type="InterPro" id="IPR013324">
    <property type="entry name" value="RNA_pol_sigma_r3/r4-like"/>
</dbReference>
<evidence type="ECO:0000256" key="1">
    <source>
        <dbReference type="ARBA" id="ARBA00023015"/>
    </source>
</evidence>
<dbReference type="Pfam" id="PF04542">
    <property type="entry name" value="Sigma70_r2"/>
    <property type="match status" value="1"/>
</dbReference>
<evidence type="ECO:0000256" key="5">
    <source>
        <dbReference type="SAM" id="MobiDB-lite"/>
    </source>
</evidence>
<feature type="domain" description="RNA polymerase sigma-70 region 3" evidence="6">
    <location>
        <begin position="165"/>
        <end position="232"/>
    </location>
</feature>
<evidence type="ECO:0000259" key="8">
    <source>
        <dbReference type="Pfam" id="PF04545"/>
    </source>
</evidence>
<dbReference type="NCBIfam" id="TIGR02937">
    <property type="entry name" value="sigma70-ECF"/>
    <property type="match status" value="1"/>
</dbReference>
<dbReference type="Gene3D" id="1.10.10.10">
    <property type="entry name" value="Winged helix-like DNA-binding domain superfamily/Winged helix DNA-binding domain"/>
    <property type="match status" value="2"/>
</dbReference>
<evidence type="ECO:0000256" key="4">
    <source>
        <dbReference type="ARBA" id="ARBA00023163"/>
    </source>
</evidence>
<evidence type="ECO:0000256" key="2">
    <source>
        <dbReference type="ARBA" id="ARBA00023082"/>
    </source>
</evidence>
<evidence type="ECO:0000259" key="6">
    <source>
        <dbReference type="Pfam" id="PF04539"/>
    </source>
</evidence>
<feature type="compositionally biased region" description="Low complexity" evidence="5">
    <location>
        <begin position="30"/>
        <end position="45"/>
    </location>
</feature>
<keyword evidence="4" id="KW-0804">Transcription</keyword>
<feature type="domain" description="RNA polymerase sigma-70 region 4" evidence="8">
    <location>
        <begin position="252"/>
        <end position="300"/>
    </location>
</feature>
<organism evidence="9">
    <name type="scientific">Thermobifida fusca (strain YX)</name>
    <dbReference type="NCBI Taxonomy" id="269800"/>
    <lineage>
        <taxon>Bacteria</taxon>
        <taxon>Bacillati</taxon>
        <taxon>Actinomycetota</taxon>
        <taxon>Actinomycetes</taxon>
        <taxon>Streptosporangiales</taxon>
        <taxon>Nocardiopsidaceae</taxon>
        <taxon>Thermobifida</taxon>
    </lineage>
</organism>
<dbReference type="HOGENOM" id="CLU_014793_8_5_11"/>
<dbReference type="STRING" id="269800.Tfu_0887"/>
<dbReference type="GO" id="GO:0006352">
    <property type="term" value="P:DNA-templated transcription initiation"/>
    <property type="evidence" value="ECO:0007669"/>
    <property type="project" value="InterPro"/>
</dbReference>
<keyword evidence="2" id="KW-0731">Sigma factor</keyword>
<dbReference type="InterPro" id="IPR007627">
    <property type="entry name" value="RNA_pol_sigma70_r2"/>
</dbReference>
<dbReference type="InterPro" id="IPR036388">
    <property type="entry name" value="WH-like_DNA-bd_sf"/>
</dbReference>
<dbReference type="NCBIfam" id="TIGR02980">
    <property type="entry name" value="SigBFG"/>
    <property type="match status" value="1"/>
</dbReference>